<dbReference type="InParanoid" id="G0MN48"/>
<evidence type="ECO:0000313" key="5">
    <source>
        <dbReference type="Proteomes" id="UP000008068"/>
    </source>
</evidence>
<dbReference type="eggNOG" id="KOG3780">
    <property type="taxonomic scope" value="Eukaryota"/>
</dbReference>
<dbReference type="GO" id="GO:0005737">
    <property type="term" value="C:cytoplasm"/>
    <property type="evidence" value="ECO:0007669"/>
    <property type="project" value="TreeGrafter"/>
</dbReference>
<dbReference type="OMA" id="HTWINDE"/>
<dbReference type="InterPro" id="IPR011021">
    <property type="entry name" value="Arrestin-like_N"/>
</dbReference>
<dbReference type="SUPFAM" id="SSF81296">
    <property type="entry name" value="E set domains"/>
    <property type="match status" value="2"/>
</dbReference>
<comment type="similarity">
    <text evidence="1">Belongs to the arrestin family.</text>
</comment>
<evidence type="ECO:0000259" key="3">
    <source>
        <dbReference type="Pfam" id="PF02752"/>
    </source>
</evidence>
<accession>G0MN48</accession>
<dbReference type="Pfam" id="PF00339">
    <property type="entry name" value="Arrestin_N"/>
    <property type="match status" value="1"/>
</dbReference>
<dbReference type="InterPro" id="IPR011022">
    <property type="entry name" value="Arrestin_C-like"/>
</dbReference>
<dbReference type="AlphaFoldDB" id="G0MN48"/>
<evidence type="ECO:0008006" key="6">
    <source>
        <dbReference type="Google" id="ProtNLM"/>
    </source>
</evidence>
<dbReference type="OrthoDB" id="2333384at2759"/>
<dbReference type="Proteomes" id="UP000008068">
    <property type="component" value="Unassembled WGS sequence"/>
</dbReference>
<evidence type="ECO:0000313" key="4">
    <source>
        <dbReference type="EMBL" id="EGT38213.1"/>
    </source>
</evidence>
<organism evidence="5">
    <name type="scientific">Caenorhabditis brenneri</name>
    <name type="common">Nematode worm</name>
    <dbReference type="NCBI Taxonomy" id="135651"/>
    <lineage>
        <taxon>Eukaryota</taxon>
        <taxon>Metazoa</taxon>
        <taxon>Ecdysozoa</taxon>
        <taxon>Nematoda</taxon>
        <taxon>Chromadorea</taxon>
        <taxon>Rhabditida</taxon>
        <taxon>Rhabditina</taxon>
        <taxon>Rhabditomorpha</taxon>
        <taxon>Rhabditoidea</taxon>
        <taxon>Rhabditidae</taxon>
        <taxon>Peloderinae</taxon>
        <taxon>Caenorhabditis</taxon>
    </lineage>
</organism>
<dbReference type="InterPro" id="IPR050357">
    <property type="entry name" value="Arrestin_domain-protein"/>
</dbReference>
<dbReference type="GO" id="GO:0015031">
    <property type="term" value="P:protein transport"/>
    <property type="evidence" value="ECO:0007669"/>
    <property type="project" value="TreeGrafter"/>
</dbReference>
<evidence type="ECO:0000256" key="1">
    <source>
        <dbReference type="ARBA" id="ARBA00005298"/>
    </source>
</evidence>
<dbReference type="EMBL" id="GL379803">
    <property type="protein sequence ID" value="EGT38213.1"/>
    <property type="molecule type" value="Genomic_DNA"/>
</dbReference>
<sequence>MTPSPISIVFQNYSHPYYPGDTVLGVVRLKNPEPLDAKSVMIQWKGASKAWGFPFSDLKGKEKHLDGEEVVWKAGEKTQLLPIGFHEFPFKFMLPQVCPPSFHSPDGSTIYKVKVEIDRALKSNMRMEKEFLVTRKLSYKEAEGYGKEDTLVGACMRRPTWMFKKELVFLRIWLPKKNFYPGQETFFEFTVTNDSNTPVKEIYISLNQSCHYHATALRSPCLKLNSSSCPLNHRHKSYKTHQIGKESRMKVMVAPWTKKSFEVPFKFKEGYMAPNFATGLMTMGHFLKFGFVAENGFRGSRTVTVFMEYL</sequence>
<evidence type="ECO:0000259" key="2">
    <source>
        <dbReference type="Pfam" id="PF00339"/>
    </source>
</evidence>
<proteinExistence type="inferred from homology"/>
<dbReference type="InterPro" id="IPR014756">
    <property type="entry name" value="Ig_E-set"/>
</dbReference>
<feature type="domain" description="Arrestin-like N-terminal" evidence="2">
    <location>
        <begin position="57"/>
        <end position="139"/>
    </location>
</feature>
<dbReference type="Gene3D" id="2.60.40.640">
    <property type="match status" value="2"/>
</dbReference>
<protein>
    <recommendedName>
        <fullName evidence="6">Arrestin C-terminal-like domain-containing protein</fullName>
    </recommendedName>
</protein>
<name>G0MN48_CAEBE</name>
<dbReference type="PANTHER" id="PTHR11188:SF7">
    <property type="entry name" value="ARRESTIN C-TERMINAL-LIKE DOMAIN-CONTAINING PROTEIN-RELATED"/>
    <property type="match status" value="1"/>
</dbReference>
<keyword evidence="5" id="KW-1185">Reference proteome</keyword>
<reference evidence="5" key="1">
    <citation type="submission" date="2011-07" db="EMBL/GenBank/DDBJ databases">
        <authorList>
            <consortium name="Caenorhabditis brenneri Sequencing and Analysis Consortium"/>
            <person name="Wilson R.K."/>
        </authorList>
    </citation>
    <scope>NUCLEOTIDE SEQUENCE [LARGE SCALE GENOMIC DNA]</scope>
    <source>
        <strain evidence="5">PB2801</strain>
    </source>
</reference>
<dbReference type="HOGENOM" id="CLU_039221_0_0_1"/>
<dbReference type="STRING" id="135651.G0MN48"/>
<gene>
    <name evidence="4" type="ORF">CAEBREN_11196</name>
</gene>
<dbReference type="InterPro" id="IPR014752">
    <property type="entry name" value="Arrestin-like_C"/>
</dbReference>
<dbReference type="Pfam" id="PF02752">
    <property type="entry name" value="Arrestin_C"/>
    <property type="match status" value="1"/>
</dbReference>
<dbReference type="PANTHER" id="PTHR11188">
    <property type="entry name" value="ARRESTIN DOMAIN CONTAINING PROTEIN"/>
    <property type="match status" value="1"/>
</dbReference>
<feature type="domain" description="Arrestin C-terminal-like" evidence="3">
    <location>
        <begin position="167"/>
        <end position="294"/>
    </location>
</feature>